<feature type="non-terminal residue" evidence="2">
    <location>
        <position position="452"/>
    </location>
</feature>
<reference evidence="2" key="1">
    <citation type="submission" date="2018-05" db="EMBL/GenBank/DDBJ databases">
        <authorList>
            <person name="Lanie J.A."/>
            <person name="Ng W.-L."/>
            <person name="Kazmierczak K.M."/>
            <person name="Andrzejewski T.M."/>
            <person name="Davidsen T.M."/>
            <person name="Wayne K.J."/>
            <person name="Tettelin H."/>
            <person name="Glass J.I."/>
            <person name="Rusch D."/>
            <person name="Podicherti R."/>
            <person name="Tsui H.-C.T."/>
            <person name="Winkler M.E."/>
        </authorList>
    </citation>
    <scope>NUCLEOTIDE SEQUENCE</scope>
</reference>
<evidence type="ECO:0008006" key="3">
    <source>
        <dbReference type="Google" id="ProtNLM"/>
    </source>
</evidence>
<feature type="transmembrane region" description="Helical" evidence="1">
    <location>
        <begin position="357"/>
        <end position="376"/>
    </location>
</feature>
<dbReference type="Pfam" id="PF00873">
    <property type="entry name" value="ACR_tran"/>
    <property type="match status" value="1"/>
</dbReference>
<evidence type="ECO:0000256" key="1">
    <source>
        <dbReference type="SAM" id="Phobius"/>
    </source>
</evidence>
<dbReference type="GO" id="GO:0005886">
    <property type="term" value="C:plasma membrane"/>
    <property type="evidence" value="ECO:0007669"/>
    <property type="project" value="TreeGrafter"/>
</dbReference>
<evidence type="ECO:0000313" key="2">
    <source>
        <dbReference type="EMBL" id="SVB88596.1"/>
    </source>
</evidence>
<dbReference type="Gene3D" id="1.20.1640.10">
    <property type="entry name" value="Multidrug efflux transporter AcrB transmembrane domain"/>
    <property type="match status" value="1"/>
</dbReference>
<dbReference type="Gene3D" id="3.30.70.1320">
    <property type="entry name" value="Multidrug efflux transporter AcrB pore domain like"/>
    <property type="match status" value="1"/>
</dbReference>
<dbReference type="PRINTS" id="PR00702">
    <property type="entry name" value="ACRIFLAVINRP"/>
</dbReference>
<proteinExistence type="predicted"/>
<dbReference type="PANTHER" id="PTHR32063">
    <property type="match status" value="1"/>
</dbReference>
<feature type="transmembrane region" description="Helical" evidence="1">
    <location>
        <begin position="12"/>
        <end position="32"/>
    </location>
</feature>
<dbReference type="AlphaFoldDB" id="A0A382HMS4"/>
<gene>
    <name evidence="2" type="ORF">METZ01_LOCUS241450</name>
</gene>
<dbReference type="EMBL" id="UINC01062207">
    <property type="protein sequence ID" value="SVB88596.1"/>
    <property type="molecule type" value="Genomic_DNA"/>
</dbReference>
<accession>A0A382HMS4</accession>
<keyword evidence="1" id="KW-0812">Transmembrane</keyword>
<dbReference type="InterPro" id="IPR027463">
    <property type="entry name" value="AcrB_DN_DC_subdom"/>
</dbReference>
<feature type="transmembrane region" description="Helical" evidence="1">
    <location>
        <begin position="382"/>
        <end position="406"/>
    </location>
</feature>
<dbReference type="SUPFAM" id="SSF82714">
    <property type="entry name" value="Multidrug efflux transporter AcrB TolC docking domain, DN and DC subdomains"/>
    <property type="match status" value="1"/>
</dbReference>
<keyword evidence="1" id="KW-0472">Membrane</keyword>
<dbReference type="Gene3D" id="3.30.2090.10">
    <property type="entry name" value="Multidrug efflux transporter AcrB TolC docking domain, DN and DC subdomains"/>
    <property type="match status" value="1"/>
</dbReference>
<dbReference type="Gene3D" id="3.30.70.1430">
    <property type="entry name" value="Multidrug efflux transporter AcrB pore domain"/>
    <property type="match status" value="1"/>
</dbReference>
<dbReference type="InterPro" id="IPR001036">
    <property type="entry name" value="Acrflvin-R"/>
</dbReference>
<dbReference type="GO" id="GO:0042910">
    <property type="term" value="F:xenobiotic transmembrane transporter activity"/>
    <property type="evidence" value="ECO:0007669"/>
    <property type="project" value="TreeGrafter"/>
</dbReference>
<dbReference type="SUPFAM" id="SSF82693">
    <property type="entry name" value="Multidrug efflux transporter AcrB pore domain, PN1, PN2, PC1 and PC2 subdomains"/>
    <property type="match status" value="2"/>
</dbReference>
<feature type="transmembrane region" description="Helical" evidence="1">
    <location>
        <begin position="427"/>
        <end position="448"/>
    </location>
</feature>
<dbReference type="PANTHER" id="PTHR32063:SF0">
    <property type="entry name" value="SWARMING MOTILITY PROTEIN SWRC"/>
    <property type="match status" value="1"/>
</dbReference>
<keyword evidence="1" id="KW-1133">Transmembrane helix</keyword>
<feature type="transmembrane region" description="Helical" evidence="1">
    <location>
        <begin position="331"/>
        <end position="350"/>
    </location>
</feature>
<sequence>MNIIDYAISHSRVIIGFLVFILIAGTISYITIPKEATPDVNIPFIYISLSQKGISPDDSERLLVKPIEDEVKTVEGVKEVRSTAYSGGGNVLLEFNPGFDADKAMDDVREKVDKAKGDLPNEADEPTVNEVNVSAFPILLISLSGDLPDRTLQDLAELLQDEIETIPSILEAKIGGKRKEQVDVIINISALEGYDINLNSLINIVNQNNMMVSAGEQDTGDGSFSIKVPGLYENLDDVLDTPIKTFGDSVITFRDIAKVKRTFEDRKSFARVNGKNSVTIEVSKRVGENIIETVNQVKNVVNNVQRTFPKNIKISFSQDSSKYIKNMLNSLQNNVIAAIILVLIIILGALGIRSGFLVGVSIPGAFLSGVLALSLMGFTVNIVVLFALILSVGLLVDGAIVVVEYADRKINEGLPITKSYAAASKKMALPIIASTATTLAAFLPLIFWPGIA</sequence>
<dbReference type="SUPFAM" id="SSF82866">
    <property type="entry name" value="Multidrug efflux transporter AcrB transmembrane domain"/>
    <property type="match status" value="1"/>
</dbReference>
<name>A0A382HMS4_9ZZZZ</name>
<protein>
    <recommendedName>
        <fullName evidence="3">SSD domain-containing protein</fullName>
    </recommendedName>
</protein>
<organism evidence="2">
    <name type="scientific">marine metagenome</name>
    <dbReference type="NCBI Taxonomy" id="408172"/>
    <lineage>
        <taxon>unclassified sequences</taxon>
        <taxon>metagenomes</taxon>
        <taxon>ecological metagenomes</taxon>
    </lineage>
</organism>